<dbReference type="PANTHER" id="PTHR23150:SF36">
    <property type="entry name" value="HERCYNINE OXYGENASE"/>
    <property type="match status" value="1"/>
</dbReference>
<evidence type="ECO:0000259" key="5">
    <source>
        <dbReference type="Pfam" id="PF12867"/>
    </source>
</evidence>
<dbReference type="NCBIfam" id="TIGR03440">
    <property type="entry name" value="egtB_TIGR03440"/>
    <property type="match status" value="1"/>
</dbReference>
<protein>
    <submittedName>
        <fullName evidence="6">Ergothioneine biosynthesis protein EgtB</fullName>
    </submittedName>
</protein>
<dbReference type="SUPFAM" id="SSF56436">
    <property type="entry name" value="C-type lectin-like"/>
    <property type="match status" value="1"/>
</dbReference>
<name>A0ABU0IZ99_9CAUL</name>
<feature type="domain" description="DinB-like" evidence="5">
    <location>
        <begin position="16"/>
        <end position="148"/>
    </location>
</feature>
<keyword evidence="7" id="KW-1185">Reference proteome</keyword>
<dbReference type="Pfam" id="PF03781">
    <property type="entry name" value="FGE-sulfatase"/>
    <property type="match status" value="2"/>
</dbReference>
<dbReference type="RefSeq" id="WP_307352753.1">
    <property type="nucleotide sequence ID" value="NZ_JAUSVS010000013.1"/>
</dbReference>
<dbReference type="InterPro" id="IPR005532">
    <property type="entry name" value="SUMF_dom"/>
</dbReference>
<dbReference type="InterPro" id="IPR017806">
    <property type="entry name" value="EgtB"/>
</dbReference>
<dbReference type="Pfam" id="PF12867">
    <property type="entry name" value="DinB_2"/>
    <property type="match status" value="1"/>
</dbReference>
<keyword evidence="1" id="KW-0560">Oxidoreductase</keyword>
<evidence type="ECO:0000259" key="4">
    <source>
        <dbReference type="Pfam" id="PF03781"/>
    </source>
</evidence>
<dbReference type="SUPFAM" id="SSF109854">
    <property type="entry name" value="DinB/YfiT-like putative metalloenzymes"/>
    <property type="match status" value="1"/>
</dbReference>
<feature type="domain" description="Sulfatase-modifying factor enzyme-like" evidence="4">
    <location>
        <begin position="339"/>
        <end position="413"/>
    </location>
</feature>
<dbReference type="InterPro" id="IPR051043">
    <property type="entry name" value="Sulfatase_Mod_Factor_Kinase"/>
</dbReference>
<feature type="domain" description="Sulfatase-modifying factor enzyme-like" evidence="4">
    <location>
        <begin position="180"/>
        <end position="314"/>
    </location>
</feature>
<reference evidence="6 7" key="1">
    <citation type="submission" date="2023-07" db="EMBL/GenBank/DDBJ databases">
        <title>Genomic Encyclopedia of Type Strains, Phase IV (KMG-IV): sequencing the most valuable type-strain genomes for metagenomic binning, comparative biology and taxonomic classification.</title>
        <authorList>
            <person name="Goeker M."/>
        </authorList>
    </citation>
    <scope>NUCLEOTIDE SEQUENCE [LARGE SCALE GENOMIC DNA]</scope>
    <source>
        <strain evidence="6 7">DSM 18695</strain>
    </source>
</reference>
<dbReference type="EMBL" id="JAUSVS010000013">
    <property type="protein sequence ID" value="MDQ0466621.1"/>
    <property type="molecule type" value="Genomic_DNA"/>
</dbReference>
<evidence type="ECO:0000313" key="6">
    <source>
        <dbReference type="EMBL" id="MDQ0466621.1"/>
    </source>
</evidence>
<gene>
    <name evidence="6" type="ORF">QO010_004417</name>
</gene>
<evidence type="ECO:0000313" key="7">
    <source>
        <dbReference type="Proteomes" id="UP001228905"/>
    </source>
</evidence>
<organism evidence="6 7">
    <name type="scientific">Caulobacter ginsengisoli</name>
    <dbReference type="NCBI Taxonomy" id="400775"/>
    <lineage>
        <taxon>Bacteria</taxon>
        <taxon>Pseudomonadati</taxon>
        <taxon>Pseudomonadota</taxon>
        <taxon>Alphaproteobacteria</taxon>
        <taxon>Caulobacterales</taxon>
        <taxon>Caulobacteraceae</taxon>
        <taxon>Caulobacter</taxon>
    </lineage>
</organism>
<evidence type="ECO:0000256" key="1">
    <source>
        <dbReference type="ARBA" id="ARBA00023002"/>
    </source>
</evidence>
<comment type="pathway">
    <text evidence="3">Amino-acid biosynthesis; ergothioneine biosynthesis.</text>
</comment>
<dbReference type="PANTHER" id="PTHR23150">
    <property type="entry name" value="SULFATASE MODIFYING FACTOR 1, 2"/>
    <property type="match status" value="1"/>
</dbReference>
<evidence type="ECO:0000256" key="2">
    <source>
        <dbReference type="ARBA" id="ARBA00023004"/>
    </source>
</evidence>
<keyword evidence="2" id="KW-0408">Iron</keyword>
<dbReference type="InterPro" id="IPR042095">
    <property type="entry name" value="SUMF_sf"/>
</dbReference>
<dbReference type="Proteomes" id="UP001228905">
    <property type="component" value="Unassembled WGS sequence"/>
</dbReference>
<dbReference type="Gene3D" id="3.90.1580.10">
    <property type="entry name" value="paralog of FGE (formylglycine-generating enzyme)"/>
    <property type="match status" value="2"/>
</dbReference>
<accession>A0ABU0IZ99</accession>
<dbReference type="InterPro" id="IPR034660">
    <property type="entry name" value="DinB/YfiT-like"/>
</dbReference>
<sequence>MAFDSDDRQNWRAAVAQVRARTLALAAPLSPEDMQAQSMADASPAKWHLAHTTWFFDEFVLGPAGASPPAPEGTRYLYNSYYETVGERHPRPDRGLVTRPGVAEILDWRRAMDAALDRFCETAPAAAFAAAAPLIELGLNHEEQHQELILMDILSLFARHPAAPAYRTDLASAAGPDREQGWIRHEGGLVEIGAGPQGFAFDNERPRHKVWLEPFSLADRLVSNGDWLAFMADAGYATPTLWLSDGWDSVKRESWAAPFHWRESSDGWRQVTLAGLEPVDPAAPVCHVSYYEAEAFARWAGARLPTEAEWEAIAHPADFTGNFLENDILRPAPSRDGSLFGDVWQWTSSAYSPYPGFQPGAGAVGEYNGKFMSGKFVLRGGACITPRGHVRASYRNFFEPQLRWMFAGLRLARDCA</sequence>
<evidence type="ECO:0000256" key="3">
    <source>
        <dbReference type="ARBA" id="ARBA00037882"/>
    </source>
</evidence>
<dbReference type="InterPro" id="IPR024775">
    <property type="entry name" value="DinB-like"/>
</dbReference>
<comment type="caution">
    <text evidence="6">The sequence shown here is derived from an EMBL/GenBank/DDBJ whole genome shotgun (WGS) entry which is preliminary data.</text>
</comment>
<proteinExistence type="predicted"/>
<dbReference type="InterPro" id="IPR016187">
    <property type="entry name" value="CTDL_fold"/>
</dbReference>